<evidence type="ECO:0000313" key="16">
    <source>
        <dbReference type="Proteomes" id="UP000432464"/>
    </source>
</evidence>
<feature type="region of interest" description="Disordered" evidence="13">
    <location>
        <begin position="1"/>
        <end position="20"/>
    </location>
</feature>
<evidence type="ECO:0000256" key="1">
    <source>
        <dbReference type="ARBA" id="ARBA00000026"/>
    </source>
</evidence>
<dbReference type="Pfam" id="PF16911">
    <property type="entry name" value="PapA_C"/>
    <property type="match status" value="1"/>
</dbReference>
<comment type="catalytic activity">
    <reaction evidence="2">
        <text>2 a mycocerosyl-[mycocerosic acid synthase] + a phenolphthiocerol = a dimycocerosyl phenolphthiocerol + 2 holo-[mycocerosic acid synthase].</text>
        <dbReference type="EC" id="2.3.1.282"/>
    </reaction>
</comment>
<dbReference type="EMBL" id="WMBB01000003">
    <property type="protein sequence ID" value="MTE12563.1"/>
    <property type="molecule type" value="Genomic_DNA"/>
</dbReference>
<evidence type="ECO:0000256" key="9">
    <source>
        <dbReference type="ARBA" id="ARBA00023315"/>
    </source>
</evidence>
<dbReference type="InterPro" id="IPR052058">
    <property type="entry name" value="Alcohol_O-acetyltransferase"/>
</dbReference>
<dbReference type="GO" id="GO:0016746">
    <property type="term" value="F:acyltransferase activity"/>
    <property type="evidence" value="ECO:0007669"/>
    <property type="project" value="UniProtKB-KW"/>
</dbReference>
<dbReference type="PANTHER" id="PTHR28037">
    <property type="entry name" value="ALCOHOL O-ACETYLTRANSFERASE 1-RELATED"/>
    <property type="match status" value="1"/>
</dbReference>
<comment type="catalytic activity">
    <reaction evidence="3">
        <text>2 a mycocerosyl-[mycocerosic acid synthase] + a phthiodiolone = a dimycocerosyl phthiodiolone + 2 holo-[mycocerosic acid synthase].</text>
        <dbReference type="EC" id="2.3.1.282"/>
    </reaction>
</comment>
<evidence type="ECO:0000256" key="11">
    <source>
        <dbReference type="ARBA" id="ARBA00032317"/>
    </source>
</evidence>
<comment type="caution">
    <text evidence="15">The sequence shown here is derived from an EMBL/GenBank/DDBJ whole genome shotgun (WGS) entry which is preliminary data.</text>
</comment>
<feature type="domain" description="Phthiocerol/phthiodiolone dimycocerosyl transferase C-terminal" evidence="14">
    <location>
        <begin position="292"/>
        <end position="379"/>
    </location>
</feature>
<dbReference type="InterPro" id="IPR031641">
    <property type="entry name" value="PapA_C"/>
</dbReference>
<dbReference type="Proteomes" id="UP000432464">
    <property type="component" value="Unassembled WGS sequence"/>
</dbReference>
<evidence type="ECO:0000256" key="7">
    <source>
        <dbReference type="ARBA" id="ARBA00022516"/>
    </source>
</evidence>
<proteinExistence type="inferred from homology"/>
<keyword evidence="7" id="KW-0444">Lipid biosynthesis</keyword>
<evidence type="ECO:0000256" key="6">
    <source>
        <dbReference type="ARBA" id="ARBA00013449"/>
    </source>
</evidence>
<dbReference type="PANTHER" id="PTHR28037:SF1">
    <property type="entry name" value="ALCOHOL O-ACETYLTRANSFERASE 1-RELATED"/>
    <property type="match status" value="1"/>
</dbReference>
<dbReference type="EC" id="2.3.1.282" evidence="5"/>
<evidence type="ECO:0000256" key="10">
    <source>
        <dbReference type="ARBA" id="ARBA00030465"/>
    </source>
</evidence>
<keyword evidence="9" id="KW-0012">Acyltransferase</keyword>
<dbReference type="Gene3D" id="3.30.559.10">
    <property type="entry name" value="Chloramphenicol acetyltransferase-like domain"/>
    <property type="match status" value="1"/>
</dbReference>
<evidence type="ECO:0000256" key="4">
    <source>
        <dbReference type="ARBA" id="ARBA00006558"/>
    </source>
</evidence>
<reference evidence="15 16" key="1">
    <citation type="submission" date="2019-11" db="EMBL/GenBank/DDBJ databases">
        <title>Nocardia sp. nov. CT2-14 isolated from soil.</title>
        <authorList>
            <person name="Kanchanasin P."/>
            <person name="Tanasupawat S."/>
            <person name="Yuki M."/>
            <person name="Kudo T."/>
        </authorList>
    </citation>
    <scope>NUCLEOTIDE SEQUENCE [LARGE SCALE GENOMIC DNA]</scope>
    <source>
        <strain evidence="15 16">CT2-14</strain>
    </source>
</reference>
<sequence>MHRHGFRTVESGGGPGRDAAHLRLGTARRLRDVLVLHRTRPHRRTAGDIATAVPMSRLSCPPSDIDRPLSHSERWYWILDAISPLNVVAWVTVAGRVTPEQLSAAAAAAVAEHPLLRVGIAADTEGTNPRFVPLAEPALPIRTVAADPCDTTAATREVDAVELCAPIPASGTLARLVDVVKAAGTPHESHELILTMSHVICDGTSILTLLRRILEYATATAASPGSRPPGPAVDDRLPARTRGTARITASMLADQLIAAGARPVRMPAEVPVPPGDRRTRLLTREICGADLAAVTSACRERGVTVHGALTAALATAVAREMTPGRTVRVPVGSPIDFRSEMAVDDGELGSFVATVPTHPRVGADIDFWDTARTVIRNLNRRRRFHQHLTAIAGLRLLCPDSVDRSGRVVDLINTRGPWNVCLTNVGRHGFPDRMGEWRLSGAQFAAGISCIGHLVSAVNTSHGVLRWNSTYVEGLMSPARADRIVDDALAMLLTRARPHHEEHAHD</sequence>
<dbReference type="SUPFAM" id="SSF52777">
    <property type="entry name" value="CoA-dependent acyltransferases"/>
    <property type="match status" value="2"/>
</dbReference>
<comment type="similarity">
    <text evidence="4">Belongs to the acyltransferase PapA5 family.</text>
</comment>
<evidence type="ECO:0000256" key="3">
    <source>
        <dbReference type="ARBA" id="ARBA00001907"/>
    </source>
</evidence>
<dbReference type="Gene3D" id="3.30.559.30">
    <property type="entry name" value="Nonribosomal peptide synthetase, condensation domain"/>
    <property type="match status" value="1"/>
</dbReference>
<name>A0A6I3KPL5_9NOCA</name>
<keyword evidence="7" id="KW-0443">Lipid metabolism</keyword>
<comment type="catalytic activity">
    <reaction evidence="1">
        <text>2 a mycocerosyl-[mycocerosic acid synthase] + a phthiocerol = a dimycocerosyl phthiocerol + 2 holo-[mycocerosic acid synthase].</text>
        <dbReference type="EC" id="2.3.1.282"/>
    </reaction>
</comment>
<protein>
    <recommendedName>
        <fullName evidence="6">Phthiocerol/phthiodiolone dimycocerosyl transferase</fullName>
        <ecNumber evidence="5">2.3.1.282</ecNumber>
    </recommendedName>
    <alternativeName>
        <fullName evidence="12">Acyltransferase PapA5</fullName>
    </alternativeName>
    <alternativeName>
        <fullName evidence="10">Phthiocerol/phthiodiolone O-acyltransferase</fullName>
    </alternativeName>
    <alternativeName>
        <fullName evidence="11">Polyketide synthase-associated protein A5</fullName>
    </alternativeName>
</protein>
<evidence type="ECO:0000259" key="14">
    <source>
        <dbReference type="Pfam" id="PF16911"/>
    </source>
</evidence>
<gene>
    <name evidence="15" type="ORF">GLP40_07195</name>
</gene>
<evidence type="ECO:0000256" key="5">
    <source>
        <dbReference type="ARBA" id="ARBA00012866"/>
    </source>
</evidence>
<evidence type="ECO:0000256" key="2">
    <source>
        <dbReference type="ARBA" id="ARBA00000625"/>
    </source>
</evidence>
<evidence type="ECO:0000256" key="13">
    <source>
        <dbReference type="SAM" id="MobiDB-lite"/>
    </source>
</evidence>
<keyword evidence="8" id="KW-0808">Transferase</keyword>
<dbReference type="InterPro" id="IPR023213">
    <property type="entry name" value="CAT-like_dom_sf"/>
</dbReference>
<dbReference type="AlphaFoldDB" id="A0A6I3KPL5"/>
<evidence type="ECO:0000313" key="15">
    <source>
        <dbReference type="EMBL" id="MTE12563.1"/>
    </source>
</evidence>
<accession>A0A6I3KPL5</accession>
<organism evidence="15 16">
    <name type="scientific">Nocardia aurantiaca</name>
    <dbReference type="NCBI Taxonomy" id="2675850"/>
    <lineage>
        <taxon>Bacteria</taxon>
        <taxon>Bacillati</taxon>
        <taxon>Actinomycetota</taxon>
        <taxon>Actinomycetes</taxon>
        <taxon>Mycobacteriales</taxon>
        <taxon>Nocardiaceae</taxon>
        <taxon>Nocardia</taxon>
    </lineage>
</organism>
<evidence type="ECO:0000256" key="12">
    <source>
        <dbReference type="ARBA" id="ARBA00033407"/>
    </source>
</evidence>
<evidence type="ECO:0000256" key="8">
    <source>
        <dbReference type="ARBA" id="ARBA00022679"/>
    </source>
</evidence>
<keyword evidence="16" id="KW-1185">Reference proteome</keyword>